<dbReference type="PANTHER" id="PTHR11487:SF0">
    <property type="entry name" value="S-ACYL FATTY ACID SYNTHASE THIOESTERASE, MEDIUM CHAIN"/>
    <property type="match status" value="1"/>
</dbReference>
<comment type="caution">
    <text evidence="3">The sequence shown here is derived from an EMBL/GenBank/DDBJ whole genome shotgun (WGS) entry which is preliminary data.</text>
</comment>
<comment type="similarity">
    <text evidence="1">Belongs to the thioesterase family.</text>
</comment>
<dbReference type="GO" id="GO:0008610">
    <property type="term" value="P:lipid biosynthetic process"/>
    <property type="evidence" value="ECO:0007669"/>
    <property type="project" value="TreeGrafter"/>
</dbReference>
<evidence type="ECO:0000256" key="1">
    <source>
        <dbReference type="ARBA" id="ARBA00007169"/>
    </source>
</evidence>
<dbReference type="RefSeq" id="WP_000253754.1">
    <property type="nucleotide sequence ID" value="NZ_LDPG01000011.1"/>
</dbReference>
<dbReference type="AlphaFoldDB" id="A0A0J1HUS5"/>
<dbReference type="Proteomes" id="UP000035904">
    <property type="component" value="Unassembled WGS sequence"/>
</dbReference>
<sequence length="242" mass="27931">MVSKIKLFCFHHAGGSSSAYYNWKDYLNKDIEIIPIELAGRGKRLKVPVYTSMEEAVLDIYDLMKPNLDGSPFAMFGHSMGALLVYEMIQKIHDVKGISPIHAFFSGRLPVHTIDQQKRYTLPDQELKKYIVDLGGIPLELQSYDEILDMFLPIIRADFKLVETYELKGKISPFTFNISILYGYDDKLVDNQRLIEWTDYTSKQCYFYGYLGGHFFINDFTEEVVKVINKTLSSSDFQSKIL</sequence>
<evidence type="ECO:0000313" key="4">
    <source>
        <dbReference type="Proteomes" id="UP000035904"/>
    </source>
</evidence>
<feature type="domain" description="Thioesterase" evidence="2">
    <location>
        <begin position="6"/>
        <end position="231"/>
    </location>
</feature>
<name>A0A0J1HUS5_BACAN</name>
<organism evidence="3 4">
    <name type="scientific">Bacillus anthracis</name>
    <name type="common">anthrax bacterium</name>
    <dbReference type="NCBI Taxonomy" id="1392"/>
    <lineage>
        <taxon>Bacteria</taxon>
        <taxon>Bacillati</taxon>
        <taxon>Bacillota</taxon>
        <taxon>Bacilli</taxon>
        <taxon>Bacillales</taxon>
        <taxon>Bacillaceae</taxon>
        <taxon>Bacillus</taxon>
        <taxon>Bacillus cereus group</taxon>
    </lineage>
</organism>
<dbReference type="EMBL" id="LDPG01000011">
    <property type="protein sequence ID" value="KLV17438.1"/>
    <property type="molecule type" value="Genomic_DNA"/>
</dbReference>
<reference evidence="3 4" key="1">
    <citation type="submission" date="2015-05" db="EMBL/GenBank/DDBJ databases">
        <title>Whole genome sequence and identification of bacterial endophytes from Costus igneus.</title>
        <authorList>
            <person name="Lee Y.P."/>
            <person name="Gan H.M."/>
            <person name="Eng W."/>
            <person name="Wheatley M.S."/>
            <person name="Caraballo A."/>
            <person name="Polter S."/>
            <person name="Savka M.A."/>
            <person name="Hudson A.O."/>
        </authorList>
    </citation>
    <scope>NUCLEOTIDE SEQUENCE [LARGE SCALE GENOMIC DNA]</scope>
    <source>
        <strain evidence="3 4">RIT375</strain>
    </source>
</reference>
<gene>
    <name evidence="3" type="ORF">ABW01_16210</name>
</gene>
<dbReference type="PANTHER" id="PTHR11487">
    <property type="entry name" value="THIOESTERASE"/>
    <property type="match status" value="1"/>
</dbReference>
<dbReference type="InterPro" id="IPR001031">
    <property type="entry name" value="Thioesterase"/>
</dbReference>
<evidence type="ECO:0000313" key="3">
    <source>
        <dbReference type="EMBL" id="KLV17438.1"/>
    </source>
</evidence>
<protein>
    <submittedName>
        <fullName evidence="3">Thioesterase</fullName>
    </submittedName>
</protein>
<dbReference type="InterPro" id="IPR029058">
    <property type="entry name" value="AB_hydrolase_fold"/>
</dbReference>
<accession>A0A0J1HUS5</accession>
<dbReference type="InterPro" id="IPR012223">
    <property type="entry name" value="TEII"/>
</dbReference>
<evidence type="ECO:0000259" key="2">
    <source>
        <dbReference type="Pfam" id="PF00975"/>
    </source>
</evidence>
<dbReference type="SUPFAM" id="SSF53474">
    <property type="entry name" value="alpha/beta-Hydrolases"/>
    <property type="match status" value="1"/>
</dbReference>
<dbReference type="Gene3D" id="3.40.50.1820">
    <property type="entry name" value="alpha/beta hydrolase"/>
    <property type="match status" value="1"/>
</dbReference>
<dbReference type="PATRIC" id="fig|1392.242.peg.1107"/>
<proteinExistence type="inferred from homology"/>
<dbReference type="Pfam" id="PF00975">
    <property type="entry name" value="Thioesterase"/>
    <property type="match status" value="1"/>
</dbReference>